<evidence type="ECO:0000256" key="1">
    <source>
        <dbReference type="ARBA" id="ARBA00009953"/>
    </source>
</evidence>
<dbReference type="Proteomes" id="UP000788993">
    <property type="component" value="Unassembled WGS sequence"/>
</dbReference>
<organism evidence="6 7">
    <name type="scientific">Ogataea polymorpha</name>
    <dbReference type="NCBI Taxonomy" id="460523"/>
    <lineage>
        <taxon>Eukaryota</taxon>
        <taxon>Fungi</taxon>
        <taxon>Dikarya</taxon>
        <taxon>Ascomycota</taxon>
        <taxon>Saccharomycotina</taxon>
        <taxon>Pichiomycetes</taxon>
        <taxon>Pichiales</taxon>
        <taxon>Pichiaceae</taxon>
        <taxon>Ogataea</taxon>
    </lineage>
</organism>
<keyword evidence="3" id="KW-0472">Membrane</keyword>
<dbReference type="InterPro" id="IPR013929">
    <property type="entry name" value="RPAP1_C"/>
</dbReference>
<name>A0A9P8NVK0_9ASCO</name>
<feature type="region of interest" description="Disordered" evidence="2">
    <location>
        <begin position="1018"/>
        <end position="1075"/>
    </location>
</feature>
<feature type="compositionally biased region" description="Low complexity" evidence="2">
    <location>
        <begin position="1052"/>
        <end position="1075"/>
    </location>
</feature>
<feature type="compositionally biased region" description="Basic and acidic residues" evidence="2">
    <location>
        <begin position="481"/>
        <end position="491"/>
    </location>
</feature>
<evidence type="ECO:0000313" key="6">
    <source>
        <dbReference type="EMBL" id="KAH3660658.1"/>
    </source>
</evidence>
<keyword evidence="7" id="KW-1185">Reference proteome</keyword>
<dbReference type="PANTHER" id="PTHR21483:SF18">
    <property type="entry name" value="RNA POLYMERASE II-ASSOCIATED PROTEIN 1"/>
    <property type="match status" value="1"/>
</dbReference>
<dbReference type="Pfam" id="PF08621">
    <property type="entry name" value="RPAP1_N"/>
    <property type="match status" value="1"/>
</dbReference>
<feature type="region of interest" description="Disordered" evidence="2">
    <location>
        <begin position="470"/>
        <end position="491"/>
    </location>
</feature>
<accession>A0A9P8NVK0</accession>
<dbReference type="AlphaFoldDB" id="A0A9P8NVK0"/>
<dbReference type="PANTHER" id="PTHR21483">
    <property type="entry name" value="RNA POLYMERASE II-ASSOCIATED PROTEIN 1"/>
    <property type="match status" value="1"/>
</dbReference>
<protein>
    <submittedName>
        <fullName evidence="6">Uncharacterized protein</fullName>
    </submittedName>
</protein>
<feature type="domain" description="RPAP1 N-terminal" evidence="5">
    <location>
        <begin position="492"/>
        <end position="536"/>
    </location>
</feature>
<comment type="caution">
    <text evidence="6">The sequence shown here is derived from an EMBL/GenBank/DDBJ whole genome shotgun (WGS) entry which is preliminary data.</text>
</comment>
<evidence type="ECO:0000259" key="4">
    <source>
        <dbReference type="Pfam" id="PF08620"/>
    </source>
</evidence>
<dbReference type="InterPro" id="IPR013930">
    <property type="entry name" value="RPAP1_N"/>
</dbReference>
<evidence type="ECO:0000256" key="3">
    <source>
        <dbReference type="SAM" id="Phobius"/>
    </source>
</evidence>
<proteinExistence type="inferred from homology"/>
<evidence type="ECO:0000256" key="2">
    <source>
        <dbReference type="SAM" id="MobiDB-lite"/>
    </source>
</evidence>
<evidence type="ECO:0000313" key="7">
    <source>
        <dbReference type="Proteomes" id="UP000788993"/>
    </source>
</evidence>
<feature type="compositionally biased region" description="Basic residues" evidence="2">
    <location>
        <begin position="470"/>
        <end position="480"/>
    </location>
</feature>
<feature type="compositionally biased region" description="Low complexity" evidence="2">
    <location>
        <begin position="1018"/>
        <end position="1038"/>
    </location>
</feature>
<comment type="similarity">
    <text evidence="1">Belongs to the RPAP1 family.</text>
</comment>
<keyword evidence="3" id="KW-1133">Transmembrane helix</keyword>
<sequence length="1075" mass="117127">MVMKSAICRFLMKDRCLLSEVNAMISVSLGGGRGSSVREKIEDIDEDRLVLMCSIDAPSESEASDIADSGGGIEDFLAIRDEVLLYLVIYTLLTTSSIHLATCLTLPSFRPAMLALPELTRYTPCFFSNLSTWAGVKPVKENMPCCSTMCFHEPGVPSFSSSAVSVWRILEILELMVTRSSSHCFISSGVLRIRDTILAPYAGGFEISDRIILESCESTALLSAVSCSGSTTCTAPTLSPYIPAFLANDWHTTMGKLYFLSTASRTAHASLSSDPDEKPCLLYGPHKAVQVQSLGFVVPVRVRGRLQAKVPEYLLMVGPRRLREVDGGRLLGRIGHVKLLQEFARHVQGASAGKRLDRHESVLGNGFRLLAKDNPGSGVGERLVTGNRQILMVVLLGVLQQVLGEPDRGQNPRLAVVVSVGTDSKIDLVGTRVLANMDLLGDIVEHDTSTEPQAPVAAISGSATGFPVAAKRKPVRRRKTAERSSDGVSEKEQIHLENIERLSKMSGEERAQAKEELINTLDPKILQMLLKRAEQDKNEPRGAVADSDSDSAASPALKPALRRDSVSSADKKVRFNNEASVKYVKPSSPLAMPKTSKEDEEWEDIEYLDESGPSFEEAQRLKQASVHFPRPSSEKLEKLDINDPDFNDKLHEKFFPDLPKDPKTLEWMRPAPETPKQVTYTAVAELRFDLNGDLITSENIEKHAQAPELRHHAASPELPGYTLAELAHYLRSAFPGQRCIALRTLGRVLYKLGQAEYEVVDEDNQTQDLGEFERRCWGLVLDLKIVDIVSDREAATARCRRCWRSARRLVVELADLDLVNGGVEPLVADHLIIVVGEVDGVHGAQKLLVVGDDDELEVALCCALLDDVGERLCERLDVVVVQVGCRLVERDHAEVEPETLGQREPDDQRRQHALACRAPPAHVQLGPVLHHHHAIVVRAHRGRRAGLDRVCPHHDAVYVVAHVAASPRCSSAPAPAPAPPWTAVARQIGPCLALGPPTAVATTPVRPAALQPRPPQIAATQAAPCGPAACPSHAAHSQTARGQPPPAPEQLPRPFAAARAPQQASCAAQPCPTPP</sequence>
<dbReference type="Pfam" id="PF08620">
    <property type="entry name" value="RPAP1_C"/>
    <property type="match status" value="1"/>
</dbReference>
<gene>
    <name evidence="6" type="ORF">OGATHE_004990</name>
</gene>
<feature type="transmembrane region" description="Helical" evidence="3">
    <location>
        <begin position="83"/>
        <end position="101"/>
    </location>
</feature>
<reference evidence="6" key="1">
    <citation type="journal article" date="2021" name="Open Biol.">
        <title>Shared evolutionary footprints suggest mitochondrial oxidative damage underlies multiple complex I losses in fungi.</title>
        <authorList>
            <person name="Schikora-Tamarit M.A."/>
            <person name="Marcet-Houben M."/>
            <person name="Nosek J."/>
            <person name="Gabaldon T."/>
        </authorList>
    </citation>
    <scope>NUCLEOTIDE SEQUENCE</scope>
    <source>
        <strain evidence="6">NCAIM Y.01608</strain>
    </source>
</reference>
<dbReference type="EMBL" id="JAEUBD010001468">
    <property type="protein sequence ID" value="KAH3660658.1"/>
    <property type="molecule type" value="Genomic_DNA"/>
</dbReference>
<reference evidence="6" key="2">
    <citation type="submission" date="2021-01" db="EMBL/GenBank/DDBJ databases">
        <authorList>
            <person name="Schikora-Tamarit M.A."/>
        </authorList>
    </citation>
    <scope>NUCLEOTIDE SEQUENCE</scope>
    <source>
        <strain evidence="6">NCAIM Y.01608</strain>
    </source>
</reference>
<evidence type="ECO:0000259" key="5">
    <source>
        <dbReference type="Pfam" id="PF08621"/>
    </source>
</evidence>
<dbReference type="GO" id="GO:0006366">
    <property type="term" value="P:transcription by RNA polymerase II"/>
    <property type="evidence" value="ECO:0007669"/>
    <property type="project" value="InterPro"/>
</dbReference>
<keyword evidence="3" id="KW-0812">Transmembrane</keyword>
<feature type="region of interest" description="Disordered" evidence="2">
    <location>
        <begin position="534"/>
        <end position="569"/>
    </location>
</feature>
<dbReference type="InterPro" id="IPR039913">
    <property type="entry name" value="RPAP1/Rba50"/>
</dbReference>
<feature type="domain" description="RPAP1 C-terminal" evidence="4">
    <location>
        <begin position="685"/>
        <end position="752"/>
    </location>
</feature>